<protein>
    <submittedName>
        <fullName evidence="3">CARDB protein</fullName>
    </submittedName>
</protein>
<organism evidence="3 4">
    <name type="scientific">Methanothermobacter defluvii</name>
    <dbReference type="NCBI Taxonomy" id="49339"/>
    <lineage>
        <taxon>Archaea</taxon>
        <taxon>Methanobacteriati</taxon>
        <taxon>Methanobacteriota</taxon>
        <taxon>Methanomada group</taxon>
        <taxon>Methanobacteria</taxon>
        <taxon>Methanobacteriales</taxon>
        <taxon>Methanobacteriaceae</taxon>
        <taxon>Methanothermobacter</taxon>
    </lineage>
</organism>
<evidence type="ECO:0000313" key="4">
    <source>
        <dbReference type="Proteomes" id="UP000256864"/>
    </source>
</evidence>
<proteinExistence type="predicted"/>
<feature type="domain" description="CARDB" evidence="1">
    <location>
        <begin position="191"/>
        <end position="254"/>
    </location>
</feature>
<dbReference type="Pfam" id="PF13290">
    <property type="entry name" value="CHB_HEX_C_1"/>
    <property type="match status" value="1"/>
</dbReference>
<feature type="domain" description="GH29D-like beta-sandwich" evidence="2">
    <location>
        <begin position="281"/>
        <end position="344"/>
    </location>
</feature>
<keyword evidence="4" id="KW-1185">Reference proteome</keyword>
<evidence type="ECO:0000259" key="1">
    <source>
        <dbReference type="Pfam" id="PF07705"/>
    </source>
</evidence>
<dbReference type="AlphaFoldDB" id="A0A371NCZ4"/>
<sequence>MNKRFLLSALVLLAFMAGISSASAVGDGNGVPPLPDNAVNLTMQQNPSDPEQIIVNVNYSDDLQDVDPTVAVDAKLEILEGDNITGANIKWYYTGVLNGSYANYTVPADVKPVWLSSFEGAPVPQGQAKLHNEDGQKYTWLFVVENARGKVFKIRANSTAIRMVDNKPEVVKVLASEELTVDLQPHFSLSDLKVEPVSGSAPLTVMVRVNVTNTGVADDYTAELKINGEVKNTTTLVNLATGETREVIFTYELPAGLYNVTVDDLTPVSVTSIPAAPSASPASGTYLNNVTVTLTGPEGSTIYYTTDGSTPTVSSNKYTAPIVLSRSATLKFIAVANSTSSAVSSAKYTVLKPATLTYYVKVKVKKWYKKWYKYRGKWRYKWRYYWTYRYVKRTSTYWQMT</sequence>
<dbReference type="Proteomes" id="UP000256864">
    <property type="component" value="Unassembled WGS sequence"/>
</dbReference>
<gene>
    <name evidence="3" type="ORF">C7452_0389</name>
</gene>
<accession>A0A371NCZ4</accession>
<dbReference type="InterPro" id="IPR011635">
    <property type="entry name" value="CARDB"/>
</dbReference>
<dbReference type="EMBL" id="QREL01000001">
    <property type="protein sequence ID" value="REE28381.1"/>
    <property type="molecule type" value="Genomic_DNA"/>
</dbReference>
<dbReference type="Pfam" id="PF07705">
    <property type="entry name" value="CARDB"/>
    <property type="match status" value="1"/>
</dbReference>
<evidence type="ECO:0000313" key="3">
    <source>
        <dbReference type="EMBL" id="REE28381.1"/>
    </source>
</evidence>
<evidence type="ECO:0000259" key="2">
    <source>
        <dbReference type="Pfam" id="PF13290"/>
    </source>
</evidence>
<comment type="caution">
    <text evidence="3">The sequence shown here is derived from an EMBL/GenBank/DDBJ whole genome shotgun (WGS) entry which is preliminary data.</text>
</comment>
<name>A0A371NCZ4_9EURY</name>
<dbReference type="InterPro" id="IPR059177">
    <property type="entry name" value="GH29D-like_dom"/>
</dbReference>
<reference evidence="3 4" key="1">
    <citation type="submission" date="2018-07" db="EMBL/GenBank/DDBJ databases">
        <title>Genomic Encyclopedia of Type Strains, Phase IV (KMG-IV): sequencing the most valuable type-strain genomes for metagenomic binning, comparative biology and taxonomic classification.</title>
        <authorList>
            <person name="Goeker M."/>
        </authorList>
    </citation>
    <scope>NUCLEOTIDE SEQUENCE [LARGE SCALE GENOMIC DNA]</scope>
    <source>
        <strain evidence="3 4">DSM 7466</strain>
    </source>
</reference>